<evidence type="ECO:0000256" key="1">
    <source>
        <dbReference type="SAM" id="MobiDB-lite"/>
    </source>
</evidence>
<comment type="caution">
    <text evidence="2">The sequence shown here is derived from an EMBL/GenBank/DDBJ whole genome shotgun (WGS) entry which is preliminary data.</text>
</comment>
<feature type="region of interest" description="Disordered" evidence="1">
    <location>
        <begin position="26"/>
        <end position="55"/>
    </location>
</feature>
<organism evidence="2 3">
    <name type="scientific">Skeletonema marinoi</name>
    <dbReference type="NCBI Taxonomy" id="267567"/>
    <lineage>
        <taxon>Eukaryota</taxon>
        <taxon>Sar</taxon>
        <taxon>Stramenopiles</taxon>
        <taxon>Ochrophyta</taxon>
        <taxon>Bacillariophyta</taxon>
        <taxon>Coscinodiscophyceae</taxon>
        <taxon>Thalassiosirophycidae</taxon>
        <taxon>Thalassiosirales</taxon>
        <taxon>Skeletonemataceae</taxon>
        <taxon>Skeletonema</taxon>
        <taxon>Skeletonema marinoi-dohrnii complex</taxon>
    </lineage>
</organism>
<evidence type="ECO:0000313" key="2">
    <source>
        <dbReference type="EMBL" id="KAK1736392.1"/>
    </source>
</evidence>
<dbReference type="EMBL" id="JATAAI010000029">
    <property type="protein sequence ID" value="KAK1736392.1"/>
    <property type="molecule type" value="Genomic_DNA"/>
</dbReference>
<name>A0AAD9D747_9STRA</name>
<accession>A0AAD9D747</accession>
<gene>
    <name evidence="2" type="ORF">QTG54_012992</name>
</gene>
<feature type="compositionally biased region" description="Basic and acidic residues" evidence="1">
    <location>
        <begin position="35"/>
        <end position="53"/>
    </location>
</feature>
<sequence length="113" mass="12443">MPQSVVVTAESIKSISKQVINALLGVGSDDDNEDESKTDRISQQQHDRLRSAERGSLSIHCLVPGMCKAQTKPVMQHRSDKIGEEIAKMTKKMFPAARKAATEEDQAQDGYSK</sequence>
<dbReference type="Proteomes" id="UP001224775">
    <property type="component" value="Unassembled WGS sequence"/>
</dbReference>
<dbReference type="AlphaFoldDB" id="A0AAD9D747"/>
<protein>
    <submittedName>
        <fullName evidence="2">Uncharacterized protein</fullName>
    </submittedName>
</protein>
<proteinExistence type="predicted"/>
<reference evidence="2" key="1">
    <citation type="submission" date="2023-06" db="EMBL/GenBank/DDBJ databases">
        <title>Survivors Of The Sea: Transcriptome response of Skeletonema marinoi to long-term dormancy.</title>
        <authorList>
            <person name="Pinder M.I.M."/>
            <person name="Kourtchenko O."/>
            <person name="Robertson E.K."/>
            <person name="Larsson T."/>
            <person name="Maumus F."/>
            <person name="Osuna-Cruz C.M."/>
            <person name="Vancaester E."/>
            <person name="Stenow R."/>
            <person name="Vandepoele K."/>
            <person name="Ploug H."/>
            <person name="Bruchert V."/>
            <person name="Godhe A."/>
            <person name="Topel M."/>
        </authorList>
    </citation>
    <scope>NUCLEOTIDE SEQUENCE</scope>
    <source>
        <strain evidence="2">R05AC</strain>
    </source>
</reference>
<evidence type="ECO:0000313" key="3">
    <source>
        <dbReference type="Proteomes" id="UP001224775"/>
    </source>
</evidence>
<keyword evidence="3" id="KW-1185">Reference proteome</keyword>